<evidence type="ECO:0000313" key="2">
    <source>
        <dbReference type="EMBL" id="OXA98884.1"/>
    </source>
</evidence>
<reference evidence="2 3" key="1">
    <citation type="submission" date="2016-11" db="EMBL/GenBank/DDBJ databases">
        <title>Whole genomes of Flavobacteriaceae.</title>
        <authorList>
            <person name="Stine C."/>
            <person name="Li C."/>
            <person name="Tadesse D."/>
        </authorList>
    </citation>
    <scope>NUCLEOTIDE SEQUENCE [LARGE SCALE GENOMIC DNA]</scope>
    <source>
        <strain evidence="2 3">CCUG 59446</strain>
    </source>
</reference>
<gene>
    <name evidence="2" type="ORF">B0A75_13195</name>
</gene>
<keyword evidence="1" id="KW-1133">Transmembrane helix</keyword>
<keyword evidence="3" id="KW-1185">Reference proteome</keyword>
<protein>
    <submittedName>
        <fullName evidence="2">Uncharacterized protein</fullName>
    </submittedName>
</protein>
<dbReference type="EMBL" id="MUHA01000019">
    <property type="protein sequence ID" value="OXA98884.1"/>
    <property type="molecule type" value="Genomic_DNA"/>
</dbReference>
<evidence type="ECO:0000256" key="1">
    <source>
        <dbReference type="SAM" id="Phobius"/>
    </source>
</evidence>
<feature type="transmembrane region" description="Helical" evidence="1">
    <location>
        <begin position="122"/>
        <end position="140"/>
    </location>
</feature>
<proteinExistence type="predicted"/>
<dbReference type="AlphaFoldDB" id="A0A226HXN7"/>
<organism evidence="2 3">
    <name type="scientific">Flavobacterium oncorhynchi</name>
    <dbReference type="NCBI Taxonomy" id="728056"/>
    <lineage>
        <taxon>Bacteria</taxon>
        <taxon>Pseudomonadati</taxon>
        <taxon>Bacteroidota</taxon>
        <taxon>Flavobacteriia</taxon>
        <taxon>Flavobacteriales</taxon>
        <taxon>Flavobacteriaceae</taxon>
        <taxon>Flavobacterium</taxon>
    </lineage>
</organism>
<evidence type="ECO:0000313" key="3">
    <source>
        <dbReference type="Proteomes" id="UP000198336"/>
    </source>
</evidence>
<sequence length="153" mass="17709">MNDIKKIFLLVIISLFSFTTASAKLKIPIGKIDKIEIVSDLPNTDEYLSKEESNVHLDLGRLHQEYSIAWMPVWITQEPKLVLVKPDSDRYYELSNEQLEKIISTDKLNKVELLKLGFYTQYGGKIILFLLLCLIFYGLFGKEKKKDVKPLNL</sequence>
<dbReference type="Proteomes" id="UP000198336">
    <property type="component" value="Unassembled WGS sequence"/>
</dbReference>
<accession>A0A226HXN7</accession>
<dbReference type="RefSeq" id="WP_089054754.1">
    <property type="nucleotide sequence ID" value="NZ_MUHA01000019.1"/>
</dbReference>
<comment type="caution">
    <text evidence="2">The sequence shown here is derived from an EMBL/GenBank/DDBJ whole genome shotgun (WGS) entry which is preliminary data.</text>
</comment>
<name>A0A226HXN7_9FLAO</name>
<keyword evidence="1" id="KW-0472">Membrane</keyword>
<keyword evidence="1" id="KW-0812">Transmembrane</keyword>